<dbReference type="NCBIfam" id="TIGR00246">
    <property type="entry name" value="tRNA_RlmH_YbeA"/>
    <property type="match status" value="1"/>
</dbReference>
<feature type="binding site" evidence="5">
    <location>
        <position position="104"/>
    </location>
    <ligand>
        <name>S-adenosyl-L-methionine</name>
        <dbReference type="ChEBI" id="CHEBI:59789"/>
    </ligand>
</feature>
<evidence type="ECO:0000256" key="4">
    <source>
        <dbReference type="ARBA" id="ARBA00038303"/>
    </source>
</evidence>
<evidence type="ECO:0000256" key="5">
    <source>
        <dbReference type="HAMAP-Rule" id="MF_00658"/>
    </source>
</evidence>
<dbReference type="RefSeq" id="WP_354695778.1">
    <property type="nucleotide sequence ID" value="NZ_JAZHOG010000008.1"/>
</dbReference>
<organism evidence="6 7">
    <name type="scientific">Elongatibacter sediminis</name>
    <dbReference type="NCBI Taxonomy" id="3119006"/>
    <lineage>
        <taxon>Bacteria</taxon>
        <taxon>Pseudomonadati</taxon>
        <taxon>Pseudomonadota</taxon>
        <taxon>Gammaproteobacteria</taxon>
        <taxon>Chromatiales</taxon>
        <taxon>Wenzhouxiangellaceae</taxon>
        <taxon>Elongatibacter</taxon>
    </lineage>
</organism>
<dbReference type="SUPFAM" id="SSF75217">
    <property type="entry name" value="alpha/beta knot"/>
    <property type="match status" value="1"/>
</dbReference>
<keyword evidence="1 5" id="KW-0489">Methyltransferase</keyword>
<evidence type="ECO:0000313" key="7">
    <source>
        <dbReference type="Proteomes" id="UP001359886"/>
    </source>
</evidence>
<name>A0AAW9RHX5_9GAMM</name>
<comment type="subunit">
    <text evidence="5">Homodimer.</text>
</comment>
<dbReference type="AlphaFoldDB" id="A0AAW9RHX5"/>
<feature type="binding site" evidence="5">
    <location>
        <position position="73"/>
    </location>
    <ligand>
        <name>S-adenosyl-L-methionine</name>
        <dbReference type="ChEBI" id="CHEBI:59789"/>
    </ligand>
</feature>
<dbReference type="InterPro" id="IPR029028">
    <property type="entry name" value="Alpha/beta_knot_MTases"/>
</dbReference>
<dbReference type="PIRSF" id="PIRSF004505">
    <property type="entry name" value="MT_bac"/>
    <property type="match status" value="1"/>
</dbReference>
<evidence type="ECO:0000256" key="3">
    <source>
        <dbReference type="ARBA" id="ARBA00022691"/>
    </source>
</evidence>
<keyword evidence="2 5" id="KW-0808">Transferase</keyword>
<protein>
    <recommendedName>
        <fullName evidence="5">Ribosomal RNA large subunit methyltransferase H</fullName>
        <ecNumber evidence="5">2.1.1.177</ecNumber>
    </recommendedName>
    <alternativeName>
        <fullName evidence="5">23S rRNA (pseudouridine1915-N3)-methyltransferase</fullName>
    </alternativeName>
    <alternativeName>
        <fullName evidence="5">23S rRNA m3Psi1915 methyltransferase</fullName>
    </alternativeName>
    <alternativeName>
        <fullName evidence="5">rRNA (pseudouridine-N3-)-methyltransferase RlmH</fullName>
    </alternativeName>
</protein>
<dbReference type="GO" id="GO:0070038">
    <property type="term" value="F:rRNA (pseudouridine-N3-)-methyltransferase activity"/>
    <property type="evidence" value="ECO:0007669"/>
    <property type="project" value="UniProtKB-UniRule"/>
</dbReference>
<dbReference type="PANTHER" id="PTHR33603:SF1">
    <property type="entry name" value="RIBOSOMAL RNA LARGE SUBUNIT METHYLTRANSFERASE H"/>
    <property type="match status" value="1"/>
</dbReference>
<gene>
    <name evidence="5 6" type="primary">rlmH</name>
    <name evidence="6" type="ORF">V3330_12540</name>
</gene>
<comment type="function">
    <text evidence="5">Specifically methylates the pseudouridine at position 1915 (m3Psi1915) in 23S rRNA.</text>
</comment>
<dbReference type="Proteomes" id="UP001359886">
    <property type="component" value="Unassembled WGS sequence"/>
</dbReference>
<keyword evidence="5" id="KW-0698">rRNA processing</keyword>
<evidence type="ECO:0000313" key="6">
    <source>
        <dbReference type="EMBL" id="MEJ8568455.1"/>
    </source>
</evidence>
<evidence type="ECO:0000256" key="1">
    <source>
        <dbReference type="ARBA" id="ARBA00022603"/>
    </source>
</evidence>
<dbReference type="GO" id="GO:0005737">
    <property type="term" value="C:cytoplasm"/>
    <property type="evidence" value="ECO:0007669"/>
    <property type="project" value="UniProtKB-SubCell"/>
</dbReference>
<dbReference type="PANTHER" id="PTHR33603">
    <property type="entry name" value="METHYLTRANSFERASE"/>
    <property type="match status" value="1"/>
</dbReference>
<dbReference type="Pfam" id="PF02590">
    <property type="entry name" value="SPOUT_MTase"/>
    <property type="match status" value="1"/>
</dbReference>
<feature type="binding site" evidence="5">
    <location>
        <begin position="123"/>
        <end position="128"/>
    </location>
    <ligand>
        <name>S-adenosyl-L-methionine</name>
        <dbReference type="ChEBI" id="CHEBI:59789"/>
    </ligand>
</feature>
<comment type="catalytic activity">
    <reaction evidence="5">
        <text>pseudouridine(1915) in 23S rRNA + S-adenosyl-L-methionine = N(3)-methylpseudouridine(1915) in 23S rRNA + S-adenosyl-L-homocysteine + H(+)</text>
        <dbReference type="Rhea" id="RHEA:42752"/>
        <dbReference type="Rhea" id="RHEA-COMP:10221"/>
        <dbReference type="Rhea" id="RHEA-COMP:10222"/>
        <dbReference type="ChEBI" id="CHEBI:15378"/>
        <dbReference type="ChEBI" id="CHEBI:57856"/>
        <dbReference type="ChEBI" id="CHEBI:59789"/>
        <dbReference type="ChEBI" id="CHEBI:65314"/>
        <dbReference type="ChEBI" id="CHEBI:74486"/>
        <dbReference type="EC" id="2.1.1.177"/>
    </reaction>
</comment>
<keyword evidence="7" id="KW-1185">Reference proteome</keyword>
<dbReference type="InterPro" id="IPR003742">
    <property type="entry name" value="RlmH-like"/>
</dbReference>
<comment type="caution">
    <text evidence="6">The sequence shown here is derived from an EMBL/GenBank/DDBJ whole genome shotgun (WGS) entry which is preliminary data.</text>
</comment>
<comment type="similarity">
    <text evidence="4 5">Belongs to the RNA methyltransferase RlmH family.</text>
</comment>
<dbReference type="EMBL" id="JAZHOG010000008">
    <property type="protein sequence ID" value="MEJ8568455.1"/>
    <property type="molecule type" value="Genomic_DNA"/>
</dbReference>
<comment type="subcellular location">
    <subcellularLocation>
        <location evidence="5">Cytoplasm</location>
    </subcellularLocation>
</comment>
<reference evidence="6 7" key="1">
    <citation type="submission" date="2024-02" db="EMBL/GenBank/DDBJ databases">
        <title>A novel Wenzhouxiangellaceae bacterium, isolated from coastal sediments.</title>
        <authorList>
            <person name="Du Z.-J."/>
            <person name="Ye Y.-Q."/>
            <person name="Zhang X.-Y."/>
        </authorList>
    </citation>
    <scope>NUCLEOTIDE SEQUENCE [LARGE SCALE GENOMIC DNA]</scope>
    <source>
        <strain evidence="6 7">CH-27</strain>
    </source>
</reference>
<sequence>MRLRVVAIGQRMPAWVQQGWKEYAGRMPRNLPLELREIPAGRRTRQADVGAIRERECAALIDAAAAPGPVVVLDETGLQWTTADLSRQLADWMQFGDDIHFLIGGPDGLNQETRDRADRVWSLGKLTLPHPMVRLILAEQIYRAWTILQNHPYHRA</sequence>
<dbReference type="HAMAP" id="MF_00658">
    <property type="entry name" value="23SrRNA_methyltr_H"/>
    <property type="match status" value="1"/>
</dbReference>
<evidence type="ECO:0000256" key="2">
    <source>
        <dbReference type="ARBA" id="ARBA00022679"/>
    </source>
</evidence>
<dbReference type="InterPro" id="IPR029026">
    <property type="entry name" value="tRNA_m1G_MTases_N"/>
</dbReference>
<dbReference type="Gene3D" id="3.40.1280.10">
    <property type="match status" value="1"/>
</dbReference>
<dbReference type="NCBIfam" id="NF000986">
    <property type="entry name" value="PRK00103.1-4"/>
    <property type="match status" value="1"/>
</dbReference>
<keyword evidence="5" id="KW-0963">Cytoplasm</keyword>
<dbReference type="EC" id="2.1.1.177" evidence="5"/>
<proteinExistence type="inferred from homology"/>
<dbReference type="CDD" id="cd18081">
    <property type="entry name" value="RlmH-like"/>
    <property type="match status" value="1"/>
</dbReference>
<accession>A0AAW9RHX5</accession>
<keyword evidence="3 5" id="KW-0949">S-adenosyl-L-methionine</keyword>